<dbReference type="GO" id="GO:0008233">
    <property type="term" value="F:peptidase activity"/>
    <property type="evidence" value="ECO:0007669"/>
    <property type="project" value="UniProtKB-KW"/>
</dbReference>
<feature type="compositionally biased region" description="Polar residues" evidence="1">
    <location>
        <begin position="112"/>
        <end position="124"/>
    </location>
</feature>
<comment type="caution">
    <text evidence="2">The sequence shown here is derived from an EMBL/GenBank/DDBJ whole genome shotgun (WGS) entry which is preliminary data.</text>
</comment>
<feature type="compositionally biased region" description="Low complexity" evidence="1">
    <location>
        <begin position="13"/>
        <end position="24"/>
    </location>
</feature>
<dbReference type="Proteomes" id="UP000321947">
    <property type="component" value="Unassembled WGS sequence"/>
</dbReference>
<protein>
    <submittedName>
        <fullName evidence="2">Gag-protease polyprotein</fullName>
    </submittedName>
</protein>
<proteinExistence type="predicted"/>
<evidence type="ECO:0000313" key="2">
    <source>
        <dbReference type="EMBL" id="TYJ96602.1"/>
    </source>
</evidence>
<evidence type="ECO:0000313" key="3">
    <source>
        <dbReference type="Proteomes" id="UP000321947"/>
    </source>
</evidence>
<feature type="region of interest" description="Disordered" evidence="1">
    <location>
        <begin position="1"/>
        <end position="24"/>
    </location>
</feature>
<reference evidence="2 3" key="1">
    <citation type="submission" date="2019-08" db="EMBL/GenBank/DDBJ databases">
        <title>Draft genome sequences of two oriental melons (Cucumis melo L. var makuwa).</title>
        <authorList>
            <person name="Kwon S.-Y."/>
        </authorList>
    </citation>
    <scope>NUCLEOTIDE SEQUENCE [LARGE SCALE GENOMIC DNA]</scope>
    <source>
        <strain evidence="3">cv. Chang Bougi</strain>
        <tissue evidence="2">Leaf</tissue>
    </source>
</reference>
<organism evidence="2 3">
    <name type="scientific">Cucumis melo var. makuwa</name>
    <name type="common">Oriental melon</name>
    <dbReference type="NCBI Taxonomy" id="1194695"/>
    <lineage>
        <taxon>Eukaryota</taxon>
        <taxon>Viridiplantae</taxon>
        <taxon>Streptophyta</taxon>
        <taxon>Embryophyta</taxon>
        <taxon>Tracheophyta</taxon>
        <taxon>Spermatophyta</taxon>
        <taxon>Magnoliopsida</taxon>
        <taxon>eudicotyledons</taxon>
        <taxon>Gunneridae</taxon>
        <taxon>Pentapetalae</taxon>
        <taxon>rosids</taxon>
        <taxon>fabids</taxon>
        <taxon>Cucurbitales</taxon>
        <taxon>Cucurbitaceae</taxon>
        <taxon>Benincaseae</taxon>
        <taxon>Cucumis</taxon>
    </lineage>
</organism>
<evidence type="ECO:0000256" key="1">
    <source>
        <dbReference type="SAM" id="MobiDB-lite"/>
    </source>
</evidence>
<accession>A0A5D3B9R5</accession>
<feature type="region of interest" description="Disordered" evidence="1">
    <location>
        <begin position="93"/>
        <end position="125"/>
    </location>
</feature>
<dbReference type="AlphaFoldDB" id="A0A5D3B9R5"/>
<keyword evidence="2" id="KW-0378">Hydrolase</keyword>
<sequence>MSSTLTPQILRGPPSVSSSSSSPAPQEAAAARCSIFLLRSRTHLSLSPSLSPSLFPSLWWYPSPSSAVSQLPRSFVVAPSIFDLPLGLTQPDAAVRPSSDRVSDTPPPSAALKQSPSSNSSKPRNITVVERPKIRRSCLNIGVRLGPTFRSLKVDSLSVDSIKRHNQVSGKGFSTIGPRVEAGSTRDYTGSLCAIVCNELFTDRHRCPDVLCTVVMLMGYVANWNCMSMDLKVLRLIRASFGITRLIGVSFGNTRLIRASFRITRLIRVSFGVTRLIRASFGITRLMSKGTARGRPTRGKKDVWYQSLGFRFCRLTYDVSLCFCVLMAKMILATRLEMPLRRGARRGGRGGRGRGAGRVQLEMQEQQQPAPSASTPVPVVPQVVPDQLSAKAKHLSDFRKYNPTTSDGSLEDPIRTQLWLSSLETIFRYMKCPEDQKVQCAFFMLTDRGTAGGRLQREY</sequence>
<name>A0A5D3B9R5_CUCMM</name>
<dbReference type="GO" id="GO:0006508">
    <property type="term" value="P:proteolysis"/>
    <property type="evidence" value="ECO:0007669"/>
    <property type="project" value="UniProtKB-KW"/>
</dbReference>
<dbReference type="EMBL" id="SSTD01019355">
    <property type="protein sequence ID" value="TYJ96602.1"/>
    <property type="molecule type" value="Genomic_DNA"/>
</dbReference>
<keyword evidence="2" id="KW-0645">Protease</keyword>
<gene>
    <name evidence="2" type="ORF">E5676_scaffold464G00040</name>
</gene>